<dbReference type="InterPro" id="IPR002110">
    <property type="entry name" value="Ankyrin_rpt"/>
</dbReference>
<gene>
    <name evidence="4" type="ORF">Dda_2041</name>
</gene>
<accession>A0AAD6J469</accession>
<dbReference type="Gene3D" id="1.25.40.20">
    <property type="entry name" value="Ankyrin repeat-containing domain"/>
    <property type="match status" value="2"/>
</dbReference>
<keyword evidence="2 3" id="KW-0040">ANK repeat</keyword>
<evidence type="ECO:0000256" key="1">
    <source>
        <dbReference type="ARBA" id="ARBA00022737"/>
    </source>
</evidence>
<protein>
    <submittedName>
        <fullName evidence="4">Ankyrin-1</fullName>
    </submittedName>
</protein>
<dbReference type="PRINTS" id="PR01415">
    <property type="entry name" value="ANKYRIN"/>
</dbReference>
<feature type="repeat" description="ANK" evidence="3">
    <location>
        <begin position="239"/>
        <end position="271"/>
    </location>
</feature>
<feature type="repeat" description="ANK" evidence="3">
    <location>
        <begin position="376"/>
        <end position="408"/>
    </location>
</feature>
<feature type="repeat" description="ANK" evidence="3">
    <location>
        <begin position="309"/>
        <end position="341"/>
    </location>
</feature>
<name>A0AAD6J469_DREDA</name>
<evidence type="ECO:0000256" key="2">
    <source>
        <dbReference type="ARBA" id="ARBA00023043"/>
    </source>
</evidence>
<comment type="caution">
    <text evidence="4">The sequence shown here is derived from an EMBL/GenBank/DDBJ whole genome shotgun (WGS) entry which is preliminary data.</text>
</comment>
<dbReference type="EMBL" id="JAQGDS010000002">
    <property type="protein sequence ID" value="KAJ6263477.1"/>
    <property type="molecule type" value="Genomic_DNA"/>
</dbReference>
<dbReference type="InterPro" id="IPR036770">
    <property type="entry name" value="Ankyrin_rpt-contain_sf"/>
</dbReference>
<feature type="repeat" description="ANK" evidence="3">
    <location>
        <begin position="276"/>
        <end position="308"/>
    </location>
</feature>
<dbReference type="SMART" id="SM00248">
    <property type="entry name" value="ANK"/>
    <property type="match status" value="5"/>
</dbReference>
<sequence>MDLSEIADAPVDTAPAIVESGVDELAGLFDTQCCIDCVRNARTVVSMACSVVSDLESGSILGLSSFQSIDGRVGGWLENVASTVLTNDGSALQDIDSASLIHQILSKFESLEKNLVENALDEAEAQCASLIDDIKSAYGLRYKQTALFQRAALEKSFIFRKKNEVDEADAWFAFSEKLSSQRLDRPNNRLEEAPAGRGLNTAEMKRAAKFLNAIRGGDWDQTRRMLQKSPDLANCWSQDGETPLHWAAWFQTPDIVDLLLKTSVDVNAHSKDKFPEGFTALHHAGTRNDEFIVELLVEARADISVVDVNGRTTLHYAALCGSNEAARSLVKHGVLVDAAEAMEGNTALHYAADSGNLVLVRFLLESGANVDATNVEGATSLIYAVKKRHFDTVRLLIDSGASLNIKDSKGKTAVEYDRNWAGIPRAQEVTIGRRKRKFES</sequence>
<dbReference type="PANTHER" id="PTHR24198">
    <property type="entry name" value="ANKYRIN REPEAT AND PROTEIN KINASE DOMAIN-CONTAINING PROTEIN"/>
    <property type="match status" value="1"/>
</dbReference>
<dbReference type="AlphaFoldDB" id="A0AAD6J469"/>
<reference evidence="4" key="1">
    <citation type="submission" date="2023-01" db="EMBL/GenBank/DDBJ databases">
        <title>The chitinases involved in constricting ring structure development in the nematode-trapping fungus Drechslerella dactyloides.</title>
        <authorList>
            <person name="Wang R."/>
            <person name="Zhang L."/>
            <person name="Tang P."/>
            <person name="Li S."/>
            <person name="Liang L."/>
        </authorList>
    </citation>
    <scope>NUCLEOTIDE SEQUENCE</scope>
    <source>
        <strain evidence="4">YMF1.00031</strain>
    </source>
</reference>
<dbReference type="Pfam" id="PF13637">
    <property type="entry name" value="Ank_4"/>
    <property type="match status" value="1"/>
</dbReference>
<dbReference type="PROSITE" id="PS50088">
    <property type="entry name" value="ANK_REPEAT"/>
    <property type="match status" value="5"/>
</dbReference>
<evidence type="ECO:0000256" key="3">
    <source>
        <dbReference type="PROSITE-ProRule" id="PRU00023"/>
    </source>
</evidence>
<keyword evidence="5" id="KW-1185">Reference proteome</keyword>
<organism evidence="4 5">
    <name type="scientific">Drechslerella dactyloides</name>
    <name type="common">Nematode-trapping fungus</name>
    <name type="synonym">Arthrobotrys dactyloides</name>
    <dbReference type="NCBI Taxonomy" id="74499"/>
    <lineage>
        <taxon>Eukaryota</taxon>
        <taxon>Fungi</taxon>
        <taxon>Dikarya</taxon>
        <taxon>Ascomycota</taxon>
        <taxon>Pezizomycotina</taxon>
        <taxon>Orbiliomycetes</taxon>
        <taxon>Orbiliales</taxon>
        <taxon>Orbiliaceae</taxon>
        <taxon>Drechslerella</taxon>
    </lineage>
</organism>
<dbReference type="SUPFAM" id="SSF48403">
    <property type="entry name" value="Ankyrin repeat"/>
    <property type="match status" value="1"/>
</dbReference>
<proteinExistence type="predicted"/>
<dbReference type="PANTHER" id="PTHR24198:SF165">
    <property type="entry name" value="ANKYRIN REPEAT-CONTAINING PROTEIN-RELATED"/>
    <property type="match status" value="1"/>
</dbReference>
<keyword evidence="1" id="KW-0677">Repeat</keyword>
<dbReference type="Pfam" id="PF12796">
    <property type="entry name" value="Ank_2"/>
    <property type="match status" value="2"/>
</dbReference>
<dbReference type="Proteomes" id="UP001221413">
    <property type="component" value="Unassembled WGS sequence"/>
</dbReference>
<dbReference type="PROSITE" id="PS50297">
    <property type="entry name" value="ANK_REP_REGION"/>
    <property type="match status" value="5"/>
</dbReference>
<feature type="repeat" description="ANK" evidence="3">
    <location>
        <begin position="343"/>
        <end position="375"/>
    </location>
</feature>
<evidence type="ECO:0000313" key="5">
    <source>
        <dbReference type="Proteomes" id="UP001221413"/>
    </source>
</evidence>
<evidence type="ECO:0000313" key="4">
    <source>
        <dbReference type="EMBL" id="KAJ6263477.1"/>
    </source>
</evidence>